<dbReference type="RefSeq" id="WP_090444388.1">
    <property type="nucleotide sequence ID" value="NZ_FOHU01000011.1"/>
</dbReference>
<evidence type="ECO:0008006" key="3">
    <source>
        <dbReference type="Google" id="ProtNLM"/>
    </source>
</evidence>
<organism evidence="1 2">
    <name type="scientific">Natronincola peptidivorans</name>
    <dbReference type="NCBI Taxonomy" id="426128"/>
    <lineage>
        <taxon>Bacteria</taxon>
        <taxon>Bacillati</taxon>
        <taxon>Bacillota</taxon>
        <taxon>Clostridia</taxon>
        <taxon>Peptostreptococcales</taxon>
        <taxon>Natronincolaceae</taxon>
        <taxon>Natronincola</taxon>
    </lineage>
</organism>
<dbReference type="STRING" id="426128.SAMN05660297_02449"/>
<dbReference type="InterPro" id="IPR014998">
    <property type="entry name" value="DUF1848"/>
</dbReference>
<sequence>MILSVSRRTDIPAFYFDWFLKRIEEGFLYVRNPMNPKQVSKILINKNVVDCIVFWTKNPERALEKLDKLEDYMFYFQYTVNPYDHDIEKNVPNLDTRIKTFIKLSQKIGKDRVIWRYDPIFLTDKIDVEFHLEKFEEMVNVLGDYTETMVISILDDYRKIKKNMESLSYRQMSQEELSFLMKNFRNISDNKNLKIYSCAEDIDLVGFGIEAGRCIDQELISRLLQQPIEIKKDKNQRDVCGCVESIEVGVYNTCVHSCRYCYANFSDPVVRENNKNHDINSPMLIGNVEDKDRITERKIKRFRSKTSQISMFD</sequence>
<name>A0A1I0EJJ8_9FIRM</name>
<gene>
    <name evidence="1" type="ORF">SAMN05660297_02449</name>
</gene>
<dbReference type="Proteomes" id="UP000199568">
    <property type="component" value="Unassembled WGS sequence"/>
</dbReference>
<evidence type="ECO:0000313" key="2">
    <source>
        <dbReference type="Proteomes" id="UP000199568"/>
    </source>
</evidence>
<dbReference type="OrthoDB" id="9771212at2"/>
<reference evidence="1 2" key="1">
    <citation type="submission" date="2016-10" db="EMBL/GenBank/DDBJ databases">
        <authorList>
            <person name="de Groot N.N."/>
        </authorList>
    </citation>
    <scope>NUCLEOTIDE SEQUENCE [LARGE SCALE GENOMIC DNA]</scope>
    <source>
        <strain evidence="1 2">DSM 18979</strain>
    </source>
</reference>
<dbReference type="EMBL" id="FOHU01000011">
    <property type="protein sequence ID" value="SET45591.1"/>
    <property type="molecule type" value="Genomic_DNA"/>
</dbReference>
<keyword evidence="2" id="KW-1185">Reference proteome</keyword>
<accession>A0A1I0EJJ8</accession>
<evidence type="ECO:0000313" key="1">
    <source>
        <dbReference type="EMBL" id="SET45591.1"/>
    </source>
</evidence>
<dbReference type="Pfam" id="PF08902">
    <property type="entry name" value="DUF1848"/>
    <property type="match status" value="1"/>
</dbReference>
<protein>
    <recommendedName>
        <fullName evidence="3">DUF1848 domain-containing protein</fullName>
    </recommendedName>
</protein>
<dbReference type="AlphaFoldDB" id="A0A1I0EJJ8"/>
<proteinExistence type="predicted"/>